<dbReference type="STRING" id="27835.A0A0N4Y4Z2"/>
<feature type="compositionally biased region" description="Basic and acidic residues" evidence="1">
    <location>
        <begin position="358"/>
        <end position="372"/>
    </location>
</feature>
<sequence length="386" mass="43399">MWPIAGPPHHQQHRHIDLKQSGLMFVDAERRRRCIFDRPKSPSTGLHSDEPQLRRCVVGYYDPLFDGTMQTVVPIRRDCSGNRDKVALCDVQATFLDMKISQAELYEYMRQVRPSKEAVLAPKFPVPTENSSIPINIKFPPEKLEPSAAESEKDDQNSGWTSNSSTQRQDFSQESAYSLGFVKPPPLKRSNTPNVAANVKNDRTLSSVSRHPARSEVTRKRARKDKSVPTRSRKAIAQPPMNNHDSTTAQQDELLDFPPTPITEPATGNMYVVNAEVDEEELPEASSETAEFGIEHIQDHDVADMFILEAESDDASQRARSTKQAVPLRGPLIVIEKCRLLALLESLDEAVNNGRRSKTSEGEKSSSHLKLQEVSRDDSFAKFLHF</sequence>
<evidence type="ECO:0000256" key="1">
    <source>
        <dbReference type="SAM" id="MobiDB-lite"/>
    </source>
</evidence>
<proteinExistence type="predicted"/>
<feature type="compositionally biased region" description="Basic and acidic residues" evidence="1">
    <location>
        <begin position="145"/>
        <end position="156"/>
    </location>
</feature>
<dbReference type="Proteomes" id="UP000271162">
    <property type="component" value="Unassembled WGS sequence"/>
</dbReference>
<evidence type="ECO:0000313" key="4">
    <source>
        <dbReference type="WBParaSite" id="NBR_0001101301-mRNA-1"/>
    </source>
</evidence>
<dbReference type="AlphaFoldDB" id="A0A0N4Y4Z2"/>
<feature type="region of interest" description="Disordered" evidence="1">
    <location>
        <begin position="145"/>
        <end position="245"/>
    </location>
</feature>
<reference evidence="4" key="1">
    <citation type="submission" date="2017-02" db="UniProtKB">
        <authorList>
            <consortium name="WormBaseParasite"/>
        </authorList>
    </citation>
    <scope>IDENTIFICATION</scope>
</reference>
<evidence type="ECO:0000313" key="3">
    <source>
        <dbReference type="Proteomes" id="UP000271162"/>
    </source>
</evidence>
<dbReference type="EMBL" id="UYSL01020437">
    <property type="protein sequence ID" value="VDL74603.1"/>
    <property type="molecule type" value="Genomic_DNA"/>
</dbReference>
<organism evidence="4">
    <name type="scientific">Nippostrongylus brasiliensis</name>
    <name type="common">Rat hookworm</name>
    <dbReference type="NCBI Taxonomy" id="27835"/>
    <lineage>
        <taxon>Eukaryota</taxon>
        <taxon>Metazoa</taxon>
        <taxon>Ecdysozoa</taxon>
        <taxon>Nematoda</taxon>
        <taxon>Chromadorea</taxon>
        <taxon>Rhabditida</taxon>
        <taxon>Rhabditina</taxon>
        <taxon>Rhabditomorpha</taxon>
        <taxon>Strongyloidea</taxon>
        <taxon>Heligmosomidae</taxon>
        <taxon>Nippostrongylus</taxon>
    </lineage>
</organism>
<accession>A0A0N4Y4Z2</accession>
<reference evidence="2 3" key="2">
    <citation type="submission" date="2018-11" db="EMBL/GenBank/DDBJ databases">
        <authorList>
            <consortium name="Pathogen Informatics"/>
        </authorList>
    </citation>
    <scope>NUCLEOTIDE SEQUENCE [LARGE SCALE GENOMIC DNA]</scope>
</reference>
<protein>
    <submittedName>
        <fullName evidence="2 4">Uncharacterized protein</fullName>
    </submittedName>
</protein>
<gene>
    <name evidence="2" type="ORF">NBR_LOCUS11014</name>
</gene>
<dbReference type="WBParaSite" id="NBR_0001101301-mRNA-1">
    <property type="protein sequence ID" value="NBR_0001101301-mRNA-1"/>
    <property type="gene ID" value="NBR_0001101301"/>
</dbReference>
<feature type="region of interest" description="Disordered" evidence="1">
    <location>
        <begin position="352"/>
        <end position="372"/>
    </location>
</feature>
<feature type="compositionally biased region" description="Polar residues" evidence="1">
    <location>
        <begin position="157"/>
        <end position="176"/>
    </location>
</feature>
<name>A0A0N4Y4Z2_NIPBR</name>
<evidence type="ECO:0000313" key="2">
    <source>
        <dbReference type="EMBL" id="VDL74603.1"/>
    </source>
</evidence>
<keyword evidence="3" id="KW-1185">Reference proteome</keyword>